<organism evidence="1 2">
    <name type="scientific">Pipistrellus nathusii</name>
    <name type="common">Nathusius' pipistrelle</name>
    <dbReference type="NCBI Taxonomy" id="59473"/>
    <lineage>
        <taxon>Eukaryota</taxon>
        <taxon>Metazoa</taxon>
        <taxon>Chordata</taxon>
        <taxon>Craniata</taxon>
        <taxon>Vertebrata</taxon>
        <taxon>Euteleostomi</taxon>
        <taxon>Mammalia</taxon>
        <taxon>Eutheria</taxon>
        <taxon>Laurasiatheria</taxon>
        <taxon>Chiroptera</taxon>
        <taxon>Yangochiroptera</taxon>
        <taxon>Vespertilionidae</taxon>
        <taxon>Pipistrellus</taxon>
    </lineage>
</organism>
<reference evidence="1" key="1">
    <citation type="submission" date="2023-12" db="EMBL/GenBank/DDBJ databases">
        <authorList>
            <person name="Brown T."/>
        </authorList>
    </citation>
    <scope>NUCLEOTIDE SEQUENCE</scope>
</reference>
<evidence type="ECO:0000313" key="1">
    <source>
        <dbReference type="EMBL" id="CAK6440142.1"/>
    </source>
</evidence>
<evidence type="ECO:0000313" key="2">
    <source>
        <dbReference type="Proteomes" id="UP001314169"/>
    </source>
</evidence>
<sequence>MVWSVNAGKWRMCSSFRCLMETWIFEPLASLSSLLFLGTALRTIVEKIPSPKEDKLGLTVQLHHLYLMQDQCLEVSACSVPVWRMWLAAASCGHSPLDWRSQQDVVLTRILFHSCIMKEPLDLLEVVFPPVFLNS</sequence>
<keyword evidence="2" id="KW-1185">Reference proteome</keyword>
<protein>
    <submittedName>
        <fullName evidence="1">Uncharacterized protein</fullName>
    </submittedName>
</protein>
<accession>A0ABN9ZVA3</accession>
<dbReference type="Proteomes" id="UP001314169">
    <property type="component" value="Chromosome 19"/>
</dbReference>
<gene>
    <name evidence="1" type="ORF">MPIPNATIZW_LOCUS8448</name>
</gene>
<proteinExistence type="predicted"/>
<name>A0ABN9ZVA3_PIPNA</name>
<dbReference type="EMBL" id="OY882876">
    <property type="protein sequence ID" value="CAK6440142.1"/>
    <property type="molecule type" value="Genomic_DNA"/>
</dbReference>